<dbReference type="EMBL" id="CABVMM010000023">
    <property type="protein sequence ID" value="VVV02501.1"/>
    <property type="molecule type" value="Genomic_DNA"/>
</dbReference>
<accession>A0AC61YDF2</accession>
<evidence type="ECO:0000313" key="1">
    <source>
        <dbReference type="EMBL" id="VVV02501.1"/>
    </source>
</evidence>
<gene>
    <name evidence="1" type="primary">mnmC_2</name>
    <name evidence="1" type="ORF">FVB9532_03800</name>
</gene>
<evidence type="ECO:0000313" key="2">
    <source>
        <dbReference type="Proteomes" id="UP000356253"/>
    </source>
</evidence>
<comment type="caution">
    <text evidence="1">The sequence shown here is derived from an EMBL/GenBank/DDBJ whole genome shotgun (WGS) entry which is preliminary data.</text>
</comment>
<reference evidence="1" key="1">
    <citation type="submission" date="2019-09" db="EMBL/GenBank/DDBJ databases">
        <authorList>
            <person name="Rodrigo-Torres L."/>
            <person name="Arahal R. D."/>
            <person name="Lucena T."/>
        </authorList>
    </citation>
    <scope>NUCLEOTIDE SEQUENCE</scope>
    <source>
        <strain evidence="1">ISS653</strain>
    </source>
</reference>
<protein>
    <submittedName>
        <fullName evidence="1">tRNA 5-methylaminomethyl-2-thiouridine biosynthesis bifunctional protein MnmC</fullName>
    </submittedName>
</protein>
<organism evidence="1 2">
    <name type="scientific">Mesonia oceanica</name>
    <dbReference type="NCBI Taxonomy" id="2687242"/>
    <lineage>
        <taxon>Bacteria</taxon>
        <taxon>Pseudomonadati</taxon>
        <taxon>Bacteroidota</taxon>
        <taxon>Flavobacteriia</taxon>
        <taxon>Flavobacteriales</taxon>
        <taxon>Flavobacteriaceae</taxon>
        <taxon>Mesonia</taxon>
    </lineage>
</organism>
<sequence>MKREIITTSDGSTTIHIPEWNEQYHSKHGAVQEAYHVFIESGLFHFISQFNKTPIQILEIGFGTGLNALITFLEAEKNNLSIDYTGVEAYPVSEKELEQLNYSALFEHEKAGTYFKALHQASWETTHQLTDFFSFEKQQKFFQEIVATQEFDLIYFDAFGARVQPELWEEPIFQKMYNALKPNGILTTYSAKGSAKRAMLSVGFEVEKIPGPPGKREMLRARKA</sequence>
<dbReference type="Proteomes" id="UP000356253">
    <property type="component" value="Unassembled WGS sequence"/>
</dbReference>
<name>A0AC61YDF2_9FLAO</name>
<keyword evidence="2" id="KW-1185">Reference proteome</keyword>
<proteinExistence type="predicted"/>